<evidence type="ECO:0000256" key="1">
    <source>
        <dbReference type="ARBA" id="ARBA00004167"/>
    </source>
</evidence>
<evidence type="ECO:0000256" key="4">
    <source>
        <dbReference type="ARBA" id="ARBA00022741"/>
    </source>
</evidence>
<evidence type="ECO:0000256" key="3">
    <source>
        <dbReference type="ARBA" id="ARBA00022737"/>
    </source>
</evidence>
<evidence type="ECO:0000256" key="9">
    <source>
        <dbReference type="PIRSR" id="PIRSR640198-1"/>
    </source>
</evidence>
<proteinExistence type="predicted"/>
<comment type="subcellular location">
    <subcellularLocation>
        <location evidence="1">Membrane</location>
        <topology evidence="1">Single-pass membrane protein</topology>
    </subcellularLocation>
</comment>
<dbReference type="GO" id="GO:0016020">
    <property type="term" value="C:membrane"/>
    <property type="evidence" value="ECO:0007669"/>
    <property type="project" value="UniProtKB-SubCell"/>
</dbReference>
<keyword evidence="3" id="KW-0677">Repeat</keyword>
<dbReference type="InterPro" id="IPR036597">
    <property type="entry name" value="Fido-like_dom_sf"/>
</dbReference>
<keyword evidence="2" id="KW-0812">Transmembrane</keyword>
<reference evidence="11 12" key="1">
    <citation type="submission" date="2021-01" db="EMBL/GenBank/DDBJ databases">
        <title>Chromosome sequence of Serratia proteamaculans strain 94 rif-r, isolated from spoiled beef.</title>
        <authorList>
            <person name="Zaytseva Y.V."/>
            <person name="Iablokov S.N."/>
            <person name="Klyukina A."/>
        </authorList>
    </citation>
    <scope>NUCLEOTIDE SEQUENCE [LARGE SCALE GENOMIC DNA]</scope>
    <source>
        <strain evidence="11 12">94 rif-r</strain>
    </source>
</reference>
<keyword evidence="6" id="KW-0067">ATP-binding</keyword>
<dbReference type="PROSITE" id="PS51459">
    <property type="entry name" value="FIDO"/>
    <property type="match status" value="1"/>
</dbReference>
<dbReference type="Gene3D" id="1.10.3290.10">
    <property type="entry name" value="Fido-like domain"/>
    <property type="match status" value="1"/>
</dbReference>
<evidence type="ECO:0000256" key="2">
    <source>
        <dbReference type="ARBA" id="ARBA00022692"/>
    </source>
</evidence>
<dbReference type="InterPro" id="IPR040198">
    <property type="entry name" value="Fido_containing"/>
</dbReference>
<keyword evidence="5" id="KW-0802">TPR repeat</keyword>
<name>A0A7U0NB35_SERPR</name>
<evidence type="ECO:0000256" key="8">
    <source>
        <dbReference type="ARBA" id="ARBA00023136"/>
    </source>
</evidence>
<sequence>MSKYDVANSQGQFADGTRQEVLLNKLGIVRLEDINDVELVLLEKLYHSVLGADLPQGRITLAMLRQWHHRWLGNVYDWAGHDRSVNISKNGFMFAPAAQIVKLMGQFQSNCLDRYTPCTTMDETLLIEAIAITHIELILIHPFREGNGRLARLLSDVMAVQAGFEPLDYGSWENNRPQYIAAIHHGMLMDYRPMQDWVRQALTGD</sequence>
<keyword evidence="4" id="KW-0547">Nucleotide-binding</keyword>
<gene>
    <name evidence="11" type="ORF">JKX24_01670</name>
</gene>
<keyword evidence="7" id="KW-1133">Transmembrane helix</keyword>
<dbReference type="Pfam" id="PF02661">
    <property type="entry name" value="Fic"/>
    <property type="match status" value="1"/>
</dbReference>
<dbReference type="GeneID" id="83698529"/>
<dbReference type="GO" id="GO:0005524">
    <property type="term" value="F:ATP binding"/>
    <property type="evidence" value="ECO:0007669"/>
    <property type="project" value="UniProtKB-KW"/>
</dbReference>
<evidence type="ECO:0000313" key="11">
    <source>
        <dbReference type="EMBL" id="QQX55845.1"/>
    </source>
</evidence>
<organism evidence="11 12">
    <name type="scientific">Serratia proteamaculans</name>
    <dbReference type="NCBI Taxonomy" id="28151"/>
    <lineage>
        <taxon>Bacteria</taxon>
        <taxon>Pseudomonadati</taxon>
        <taxon>Pseudomonadota</taxon>
        <taxon>Gammaproteobacteria</taxon>
        <taxon>Enterobacterales</taxon>
        <taxon>Yersiniaceae</taxon>
        <taxon>Serratia</taxon>
    </lineage>
</organism>
<evidence type="ECO:0000256" key="7">
    <source>
        <dbReference type="ARBA" id="ARBA00022989"/>
    </source>
</evidence>
<evidence type="ECO:0000259" key="10">
    <source>
        <dbReference type="PROSITE" id="PS51459"/>
    </source>
</evidence>
<feature type="active site" evidence="9">
    <location>
        <position position="141"/>
    </location>
</feature>
<keyword evidence="8" id="KW-0472">Membrane</keyword>
<dbReference type="Proteomes" id="UP000596176">
    <property type="component" value="Chromosome"/>
</dbReference>
<feature type="domain" description="Fido" evidence="10">
    <location>
        <begin position="59"/>
        <end position="200"/>
    </location>
</feature>
<dbReference type="EMBL" id="CP068391">
    <property type="protein sequence ID" value="QQX55845.1"/>
    <property type="molecule type" value="Genomic_DNA"/>
</dbReference>
<dbReference type="SUPFAM" id="SSF140931">
    <property type="entry name" value="Fic-like"/>
    <property type="match status" value="1"/>
</dbReference>
<dbReference type="PANTHER" id="PTHR13504:SF34">
    <property type="entry name" value="PROTEIN ADENYLYLTRANSFERASE FICD"/>
    <property type="match status" value="1"/>
</dbReference>
<accession>A0A7U0NB35</accession>
<evidence type="ECO:0000256" key="5">
    <source>
        <dbReference type="ARBA" id="ARBA00022803"/>
    </source>
</evidence>
<evidence type="ECO:0000313" key="12">
    <source>
        <dbReference type="Proteomes" id="UP000596176"/>
    </source>
</evidence>
<dbReference type="PANTHER" id="PTHR13504">
    <property type="entry name" value="FIDO DOMAIN-CONTAINING PROTEIN DDB_G0283145"/>
    <property type="match status" value="1"/>
</dbReference>
<evidence type="ECO:0000256" key="6">
    <source>
        <dbReference type="ARBA" id="ARBA00022840"/>
    </source>
</evidence>
<protein>
    <submittedName>
        <fullName evidence="11">Fic family protein</fullName>
    </submittedName>
</protein>
<dbReference type="InterPro" id="IPR003812">
    <property type="entry name" value="Fido"/>
</dbReference>
<dbReference type="AlphaFoldDB" id="A0A7U0NB35"/>
<dbReference type="RefSeq" id="WP_085116029.1">
    <property type="nucleotide sequence ID" value="NZ_CP068391.1"/>
</dbReference>